<dbReference type="Gene3D" id="3.20.20.70">
    <property type="entry name" value="Aldolase class I"/>
    <property type="match status" value="1"/>
</dbReference>
<dbReference type="Proteomes" id="UP001595840">
    <property type="component" value="Unassembled WGS sequence"/>
</dbReference>
<feature type="domain" description="Thiamine phosphate synthase/TenI" evidence="12">
    <location>
        <begin position="8"/>
        <end position="186"/>
    </location>
</feature>
<dbReference type="Pfam" id="PF02581">
    <property type="entry name" value="TMP-TENI"/>
    <property type="match status" value="1"/>
</dbReference>
<name>A0ABV8V4W3_9GAMM</name>
<comment type="function">
    <text evidence="9">Condenses 4-methyl-5-(beta-hydroxyethyl)thiazole monophosphate (THZ-P) and 2-methyl-4-amino-5-hydroxymethyl pyrimidine pyrophosphate (HMP-PP) to form thiamine monophosphate (TMP).</text>
</comment>
<evidence type="ECO:0000256" key="7">
    <source>
        <dbReference type="ARBA" id="ARBA00047851"/>
    </source>
</evidence>
<comment type="pathway">
    <text evidence="1 9 11">Cofactor biosynthesis; thiamine diphosphate biosynthesis; thiamine phosphate from 4-amino-2-methyl-5-diphosphomethylpyrimidine and 4-methyl-5-(2-phosphoethyl)-thiazole: step 1/1.</text>
</comment>
<keyword evidence="5 9" id="KW-0784">Thiamine biosynthesis</keyword>
<feature type="binding site" evidence="9">
    <location>
        <position position="137"/>
    </location>
    <ligand>
        <name>4-amino-2-methyl-5-(diphosphooxymethyl)pyrimidine</name>
        <dbReference type="ChEBI" id="CHEBI:57841"/>
    </ligand>
</feature>
<keyword evidence="2 9" id="KW-0808">Transferase</keyword>
<dbReference type="EC" id="2.5.1.3" evidence="9"/>
<gene>
    <name evidence="9 13" type="primary">thiE</name>
    <name evidence="13" type="ORF">ACFOX3_08325</name>
</gene>
<feature type="binding site" evidence="9">
    <location>
        <begin position="36"/>
        <end position="40"/>
    </location>
    <ligand>
        <name>4-amino-2-methyl-5-(diphosphooxymethyl)pyrimidine</name>
        <dbReference type="ChEBI" id="CHEBI:57841"/>
    </ligand>
</feature>
<proteinExistence type="inferred from homology"/>
<feature type="binding site" evidence="9">
    <location>
        <position position="88"/>
    </location>
    <ligand>
        <name>Mg(2+)</name>
        <dbReference type="ChEBI" id="CHEBI:18420"/>
    </ligand>
</feature>
<dbReference type="RefSeq" id="WP_290260663.1">
    <property type="nucleotide sequence ID" value="NZ_JAUFQG010000004.1"/>
</dbReference>
<feature type="binding site" evidence="9">
    <location>
        <position position="68"/>
    </location>
    <ligand>
        <name>4-amino-2-methyl-5-(diphosphooxymethyl)pyrimidine</name>
        <dbReference type="ChEBI" id="CHEBI:57841"/>
    </ligand>
</feature>
<accession>A0ABV8V4W3</accession>
<evidence type="ECO:0000256" key="11">
    <source>
        <dbReference type="RuleBase" id="RU004253"/>
    </source>
</evidence>
<evidence type="ECO:0000313" key="14">
    <source>
        <dbReference type="Proteomes" id="UP001595840"/>
    </source>
</evidence>
<evidence type="ECO:0000256" key="2">
    <source>
        <dbReference type="ARBA" id="ARBA00022679"/>
    </source>
</evidence>
<evidence type="ECO:0000256" key="4">
    <source>
        <dbReference type="ARBA" id="ARBA00022842"/>
    </source>
</evidence>
<feature type="binding site" evidence="9">
    <location>
        <position position="164"/>
    </location>
    <ligand>
        <name>2-[(2R,5Z)-2-carboxy-4-methylthiazol-5(2H)-ylidene]ethyl phosphate</name>
        <dbReference type="ChEBI" id="CHEBI:62899"/>
    </ligand>
</feature>
<dbReference type="SUPFAM" id="SSF51391">
    <property type="entry name" value="Thiamin phosphate synthase"/>
    <property type="match status" value="1"/>
</dbReference>
<sequence length="214" mass="23037">MRHELTGLYAITPEGDTKTLLKQCKAALAGGCRLLQYRDKISSPRDQLRRASLLRQLCDDYDGKLFINDNLELAATVTADGVHLGQSDTPLAQARRLLGPKSIIGITCHGSLALAQAANAGGADYLAFGRFFSSNTKPTAIAAELNVLTRARTQFDKPLVAIGGINLDNARQVISAGAHMIAICGALFEQANIEQTARQFCRLFELSTEHGISP</sequence>
<feature type="binding site" evidence="9">
    <location>
        <begin position="134"/>
        <end position="136"/>
    </location>
    <ligand>
        <name>2-[(2R,5Z)-2-carboxy-4-methylthiazol-5(2H)-ylidene]ethyl phosphate</name>
        <dbReference type="ChEBI" id="CHEBI:62899"/>
    </ligand>
</feature>
<dbReference type="InterPro" id="IPR034291">
    <property type="entry name" value="TMP_synthase"/>
</dbReference>
<dbReference type="HAMAP" id="MF_00097">
    <property type="entry name" value="TMP_synthase"/>
    <property type="match status" value="1"/>
</dbReference>
<comment type="catalytic activity">
    <reaction evidence="6 9 10">
        <text>4-methyl-5-(2-phosphooxyethyl)-thiazole + 4-amino-2-methyl-5-(diphosphooxymethyl)pyrimidine + H(+) = thiamine phosphate + diphosphate</text>
        <dbReference type="Rhea" id="RHEA:22328"/>
        <dbReference type="ChEBI" id="CHEBI:15378"/>
        <dbReference type="ChEBI" id="CHEBI:33019"/>
        <dbReference type="ChEBI" id="CHEBI:37575"/>
        <dbReference type="ChEBI" id="CHEBI:57841"/>
        <dbReference type="ChEBI" id="CHEBI:58296"/>
        <dbReference type="EC" id="2.5.1.3"/>
    </reaction>
</comment>
<evidence type="ECO:0000313" key="13">
    <source>
        <dbReference type="EMBL" id="MFC4362305.1"/>
    </source>
</evidence>
<evidence type="ECO:0000256" key="10">
    <source>
        <dbReference type="RuleBase" id="RU003826"/>
    </source>
</evidence>
<dbReference type="GO" id="GO:0004789">
    <property type="term" value="F:thiamine-phosphate diphosphorylase activity"/>
    <property type="evidence" value="ECO:0007669"/>
    <property type="project" value="UniProtKB-EC"/>
</dbReference>
<evidence type="ECO:0000259" key="12">
    <source>
        <dbReference type="Pfam" id="PF02581"/>
    </source>
</evidence>
<comment type="catalytic activity">
    <reaction evidence="7 9 10">
        <text>2-(2-carboxy-4-methylthiazol-5-yl)ethyl phosphate + 4-amino-2-methyl-5-(diphosphooxymethyl)pyrimidine + 2 H(+) = thiamine phosphate + CO2 + diphosphate</text>
        <dbReference type="Rhea" id="RHEA:47848"/>
        <dbReference type="ChEBI" id="CHEBI:15378"/>
        <dbReference type="ChEBI" id="CHEBI:16526"/>
        <dbReference type="ChEBI" id="CHEBI:33019"/>
        <dbReference type="ChEBI" id="CHEBI:37575"/>
        <dbReference type="ChEBI" id="CHEBI:57841"/>
        <dbReference type="ChEBI" id="CHEBI:62890"/>
        <dbReference type="EC" id="2.5.1.3"/>
    </reaction>
</comment>
<dbReference type="PANTHER" id="PTHR20857:SF15">
    <property type="entry name" value="THIAMINE-PHOSPHATE SYNTHASE"/>
    <property type="match status" value="1"/>
</dbReference>
<comment type="caution">
    <text evidence="9">Lacks conserved residue(s) required for the propagation of feature annotation.</text>
</comment>
<feature type="binding site" evidence="9">
    <location>
        <position position="69"/>
    </location>
    <ligand>
        <name>Mg(2+)</name>
        <dbReference type="ChEBI" id="CHEBI:18420"/>
    </ligand>
</feature>
<organism evidence="13 14">
    <name type="scientific">Simiduia curdlanivorans</name>
    <dbReference type="NCBI Taxonomy" id="1492769"/>
    <lineage>
        <taxon>Bacteria</taxon>
        <taxon>Pseudomonadati</taxon>
        <taxon>Pseudomonadota</taxon>
        <taxon>Gammaproteobacteria</taxon>
        <taxon>Cellvibrionales</taxon>
        <taxon>Cellvibrionaceae</taxon>
        <taxon>Simiduia</taxon>
    </lineage>
</organism>
<comment type="catalytic activity">
    <reaction evidence="8 9 10">
        <text>2-[(2R,5Z)-2-carboxy-4-methylthiazol-5(2H)-ylidene]ethyl phosphate + 4-amino-2-methyl-5-(diphosphooxymethyl)pyrimidine + 2 H(+) = thiamine phosphate + CO2 + diphosphate</text>
        <dbReference type="Rhea" id="RHEA:47844"/>
        <dbReference type="ChEBI" id="CHEBI:15378"/>
        <dbReference type="ChEBI" id="CHEBI:16526"/>
        <dbReference type="ChEBI" id="CHEBI:33019"/>
        <dbReference type="ChEBI" id="CHEBI:37575"/>
        <dbReference type="ChEBI" id="CHEBI:57841"/>
        <dbReference type="ChEBI" id="CHEBI:62899"/>
        <dbReference type="EC" id="2.5.1.3"/>
    </reaction>
</comment>
<dbReference type="InterPro" id="IPR036206">
    <property type="entry name" value="ThiamineP_synth_sf"/>
</dbReference>
<keyword evidence="3 9" id="KW-0479">Metal-binding</keyword>
<protein>
    <recommendedName>
        <fullName evidence="9">Thiamine-phosphate synthase</fullName>
        <shortName evidence="9">TP synthase</shortName>
        <shortName evidence="9">TPS</shortName>
        <ecNumber evidence="9">2.5.1.3</ecNumber>
    </recommendedName>
    <alternativeName>
        <fullName evidence="9">Thiamine-phosphate pyrophosphorylase</fullName>
        <shortName evidence="9">TMP pyrophosphorylase</shortName>
        <shortName evidence="9">TMP-PPase</shortName>
    </alternativeName>
</protein>
<evidence type="ECO:0000256" key="8">
    <source>
        <dbReference type="ARBA" id="ARBA00047883"/>
    </source>
</evidence>
<dbReference type="InterPro" id="IPR013785">
    <property type="entry name" value="Aldolase_TIM"/>
</dbReference>
<evidence type="ECO:0000256" key="6">
    <source>
        <dbReference type="ARBA" id="ARBA00047334"/>
    </source>
</evidence>
<evidence type="ECO:0000256" key="9">
    <source>
        <dbReference type="HAMAP-Rule" id="MF_00097"/>
    </source>
</evidence>
<comment type="cofactor">
    <cofactor evidence="9">
        <name>Mg(2+)</name>
        <dbReference type="ChEBI" id="CHEBI:18420"/>
    </cofactor>
    <text evidence="9">Binds 1 Mg(2+) ion per subunit.</text>
</comment>
<evidence type="ECO:0000256" key="3">
    <source>
        <dbReference type="ARBA" id="ARBA00022723"/>
    </source>
</evidence>
<evidence type="ECO:0000256" key="1">
    <source>
        <dbReference type="ARBA" id="ARBA00005165"/>
    </source>
</evidence>
<dbReference type="EMBL" id="JBHSCX010000006">
    <property type="protein sequence ID" value="MFC4362305.1"/>
    <property type="molecule type" value="Genomic_DNA"/>
</dbReference>
<dbReference type="CDD" id="cd00564">
    <property type="entry name" value="TMP_TenI"/>
    <property type="match status" value="1"/>
</dbReference>
<keyword evidence="4 9" id="KW-0460">Magnesium</keyword>
<reference evidence="14" key="1">
    <citation type="journal article" date="2019" name="Int. J. Syst. Evol. Microbiol.">
        <title>The Global Catalogue of Microorganisms (GCM) 10K type strain sequencing project: providing services to taxonomists for standard genome sequencing and annotation.</title>
        <authorList>
            <consortium name="The Broad Institute Genomics Platform"/>
            <consortium name="The Broad Institute Genome Sequencing Center for Infectious Disease"/>
            <person name="Wu L."/>
            <person name="Ma J."/>
        </authorList>
    </citation>
    <scope>NUCLEOTIDE SEQUENCE [LARGE SCALE GENOMIC DNA]</scope>
    <source>
        <strain evidence="14">CECT 8570</strain>
    </source>
</reference>
<comment type="similarity">
    <text evidence="9 10">Belongs to the thiamine-phosphate synthase family.</text>
</comment>
<dbReference type="InterPro" id="IPR022998">
    <property type="entry name" value="ThiamineP_synth_TenI"/>
</dbReference>
<feature type="binding site" evidence="9">
    <location>
        <position position="107"/>
    </location>
    <ligand>
        <name>4-amino-2-methyl-5-(diphosphooxymethyl)pyrimidine</name>
        <dbReference type="ChEBI" id="CHEBI:57841"/>
    </ligand>
</feature>
<evidence type="ECO:0000256" key="5">
    <source>
        <dbReference type="ARBA" id="ARBA00022977"/>
    </source>
</evidence>
<comment type="caution">
    <text evidence="13">The sequence shown here is derived from an EMBL/GenBank/DDBJ whole genome shotgun (WGS) entry which is preliminary data.</text>
</comment>
<keyword evidence="14" id="KW-1185">Reference proteome</keyword>
<dbReference type="PANTHER" id="PTHR20857">
    <property type="entry name" value="THIAMINE-PHOSPHATE PYROPHOSPHORYLASE"/>
    <property type="match status" value="1"/>
</dbReference>
<dbReference type="NCBIfam" id="TIGR00693">
    <property type="entry name" value="thiE"/>
    <property type="match status" value="1"/>
</dbReference>